<keyword evidence="3" id="KW-0238">DNA-binding</keyword>
<sequence>MPKPPKVKKLKNIDKFTFELNKKSFEVNNNYLILKLRYNSKTKKWKKIKIKLPPYVKNITSVRITYYLGLFYVDIVNEVYIEELKPIGNYKAGIDLNVNNFVVLTSTNPLLKSLIISGGELKAFNQWWNKLKSKIQSKIDLTKNHIEKLKSERKEVPKKLYLKLKSLIRRFRLLCIHRKQWFDNHLHRFTKYLALFLFITGHDKVFVSNNILRAKNRCNLSSKANERFVYLPFRVFIDKLAYKLKWFGIVLIEVDESWTSKSSCISDDIHKIQNLVDKVRNKLSLCGERIKRGLLLVKKLNKVFNADVNASYNILKIGCRIKDLSKLFNQKLLMKKLCNPIKVRVFKFIEILQSVIPESPVVRAGDRVIVKSLLCGGNGFIPECFIIQ</sequence>
<dbReference type="NCBIfam" id="TIGR01766">
    <property type="entry name" value="IS200/IS605 family accessory protein TnpB-like domain"/>
    <property type="match status" value="1"/>
</dbReference>
<keyword evidence="8" id="KW-1185">Reference proteome</keyword>
<dbReference type="EMBL" id="CP009149">
    <property type="protein sequence ID" value="AIJ04956.1"/>
    <property type="molecule type" value="Genomic_DNA"/>
</dbReference>
<evidence type="ECO:0000256" key="4">
    <source>
        <dbReference type="ARBA" id="ARBA00023172"/>
    </source>
</evidence>
<dbReference type="GO" id="GO:0003677">
    <property type="term" value="F:DNA binding"/>
    <property type="evidence" value="ECO:0007669"/>
    <property type="project" value="UniProtKB-KW"/>
</dbReference>
<feature type="domain" description="Cas12f1-like TNB" evidence="6">
    <location>
        <begin position="233"/>
        <end position="314"/>
    </location>
</feature>
<dbReference type="Pfam" id="PF07282">
    <property type="entry name" value="Cas12f1-like_TNB"/>
    <property type="match status" value="1"/>
</dbReference>
<evidence type="ECO:0000256" key="3">
    <source>
        <dbReference type="ARBA" id="ARBA00023125"/>
    </source>
</evidence>
<keyword evidence="4" id="KW-0233">DNA recombination</keyword>
<accession>A0A076L9S6</accession>
<dbReference type="HOGENOM" id="CLU_032903_16_4_2"/>
<evidence type="ECO:0000313" key="7">
    <source>
        <dbReference type="EMBL" id="AIJ04956.1"/>
    </source>
</evidence>
<dbReference type="InterPro" id="IPR001959">
    <property type="entry name" value="Transposase"/>
</dbReference>
<feature type="domain" description="Probable transposase IS891/IS1136/IS1341" evidence="5">
    <location>
        <begin position="83"/>
        <end position="164"/>
    </location>
</feature>
<dbReference type="Proteomes" id="UP000028781">
    <property type="component" value="Chromosome"/>
</dbReference>
<evidence type="ECO:0000259" key="5">
    <source>
        <dbReference type="Pfam" id="PF01385"/>
    </source>
</evidence>
<dbReference type="InterPro" id="IPR010095">
    <property type="entry name" value="Cas12f1-like_TNB"/>
</dbReference>
<name>A0A076L9S6_9EURY</name>
<keyword evidence="2" id="KW-0815">Transposition</keyword>
<evidence type="ECO:0000259" key="6">
    <source>
        <dbReference type="Pfam" id="PF07282"/>
    </source>
</evidence>
<evidence type="ECO:0000256" key="1">
    <source>
        <dbReference type="ARBA" id="ARBA00008761"/>
    </source>
</evidence>
<comment type="similarity">
    <text evidence="1">In the C-terminal section; belongs to the transposase 35 family.</text>
</comment>
<dbReference type="GO" id="GO:0006310">
    <property type="term" value="P:DNA recombination"/>
    <property type="evidence" value="ECO:0007669"/>
    <property type="project" value="UniProtKB-KW"/>
</dbReference>
<dbReference type="AlphaFoldDB" id="A0A076L9S6"/>
<proteinExistence type="inferred from homology"/>
<gene>
    <name evidence="7" type="ORF">JH146_0105</name>
</gene>
<evidence type="ECO:0000313" key="8">
    <source>
        <dbReference type="Proteomes" id="UP000028781"/>
    </source>
</evidence>
<reference evidence="7 8" key="1">
    <citation type="journal article" date="2015" name="Int. J. Syst. Evol. Microbiol.">
        <title>M ethanocaldococcus bathoardescens sp. nov., a hyperthermophilic methanogen isolated from a volcanically active deep-sea hydrothermal vent.</title>
        <authorList>
            <person name="Stewart L.C."/>
            <person name="Jung J.H."/>
            <person name="Kim Y.T."/>
            <person name="Kwon S.W."/>
            <person name="Park C.S."/>
            <person name="Holden J.F."/>
        </authorList>
    </citation>
    <scope>NUCLEOTIDE SEQUENCE [LARGE SCALE GENOMIC DNA]</scope>
    <source>
        <strain evidence="7 8">JH146</strain>
    </source>
</reference>
<evidence type="ECO:0000256" key="2">
    <source>
        <dbReference type="ARBA" id="ARBA00022578"/>
    </source>
</evidence>
<dbReference type="GO" id="GO:0032196">
    <property type="term" value="P:transposition"/>
    <property type="evidence" value="ECO:0007669"/>
    <property type="project" value="UniProtKB-KW"/>
</dbReference>
<dbReference type="STRING" id="1301915.JH146_0105"/>
<dbReference type="Pfam" id="PF01385">
    <property type="entry name" value="OrfB_IS605"/>
    <property type="match status" value="1"/>
</dbReference>
<organism evidence="7 8">
    <name type="scientific">Methanocaldococcus bathoardescens</name>
    <dbReference type="NCBI Taxonomy" id="1301915"/>
    <lineage>
        <taxon>Archaea</taxon>
        <taxon>Methanobacteriati</taxon>
        <taxon>Methanobacteriota</taxon>
        <taxon>Methanomada group</taxon>
        <taxon>Methanococci</taxon>
        <taxon>Methanococcales</taxon>
        <taxon>Methanocaldococcaceae</taxon>
        <taxon>Methanocaldococcus</taxon>
    </lineage>
</organism>
<dbReference type="OrthoDB" id="142001at2157"/>
<dbReference type="KEGG" id="mjh:JH146_0105"/>
<protein>
    <submittedName>
        <fullName evidence="7">Transposase, IS605 OrfB</fullName>
    </submittedName>
</protein>